<protein>
    <submittedName>
        <fullName evidence="2">Uncharacterized protein</fullName>
    </submittedName>
</protein>
<reference evidence="2 3" key="1">
    <citation type="submission" date="2018-08" db="EMBL/GenBank/DDBJ databases">
        <title>Genomic Encyclopedia of Archaeal and Bacterial Type Strains, Phase II (KMG-II): from individual species to whole genera.</title>
        <authorList>
            <person name="Goeker M."/>
        </authorList>
    </citation>
    <scope>NUCLEOTIDE SEQUENCE [LARGE SCALE GENOMIC DNA]</scope>
    <source>
        <strain evidence="2 3">DSM 45791</strain>
    </source>
</reference>
<comment type="caution">
    <text evidence="2">The sequence shown here is derived from an EMBL/GenBank/DDBJ whole genome shotgun (WGS) entry which is preliminary data.</text>
</comment>
<keyword evidence="1" id="KW-0472">Membrane</keyword>
<evidence type="ECO:0000313" key="3">
    <source>
        <dbReference type="Proteomes" id="UP000256269"/>
    </source>
</evidence>
<evidence type="ECO:0000313" key="2">
    <source>
        <dbReference type="EMBL" id="REH49798.1"/>
    </source>
</evidence>
<dbReference type="AlphaFoldDB" id="A0A3E0HTQ4"/>
<keyword evidence="1" id="KW-0812">Transmembrane</keyword>
<proteinExistence type="predicted"/>
<name>A0A3E0HTQ4_9PSEU</name>
<keyword evidence="1" id="KW-1133">Transmembrane helix</keyword>
<feature type="transmembrane region" description="Helical" evidence="1">
    <location>
        <begin position="6"/>
        <end position="28"/>
    </location>
</feature>
<organism evidence="2 3">
    <name type="scientific">Kutzneria buriramensis</name>
    <dbReference type="NCBI Taxonomy" id="1045776"/>
    <lineage>
        <taxon>Bacteria</taxon>
        <taxon>Bacillati</taxon>
        <taxon>Actinomycetota</taxon>
        <taxon>Actinomycetes</taxon>
        <taxon>Pseudonocardiales</taxon>
        <taxon>Pseudonocardiaceae</taxon>
        <taxon>Kutzneria</taxon>
    </lineage>
</organism>
<evidence type="ECO:0000256" key="1">
    <source>
        <dbReference type="SAM" id="Phobius"/>
    </source>
</evidence>
<gene>
    <name evidence="2" type="ORF">BCF44_10461</name>
</gene>
<dbReference type="Proteomes" id="UP000256269">
    <property type="component" value="Unassembled WGS sequence"/>
</dbReference>
<dbReference type="EMBL" id="QUNO01000004">
    <property type="protein sequence ID" value="REH49798.1"/>
    <property type="molecule type" value="Genomic_DNA"/>
</dbReference>
<accession>A0A3E0HTQ4</accession>
<keyword evidence="3" id="KW-1185">Reference proteome</keyword>
<sequence>MFSMVMTWSGAVVGMLVLAVMVVTGLLVDSEQTK</sequence>